<reference evidence="5 6" key="1">
    <citation type="submission" date="2024-04" db="EMBL/GenBank/DDBJ databases">
        <title>whole genome sequencing of Lutimonas vermicola strain IMCC1616.</title>
        <authorList>
            <person name="Bae S.S."/>
        </authorList>
    </citation>
    <scope>NUCLEOTIDE SEQUENCE [LARGE SCALE GENOMIC DNA]</scope>
    <source>
        <strain evidence="5 6">IMCC1616</strain>
    </source>
</reference>
<dbReference type="CDD" id="cd17243">
    <property type="entry name" value="RMtype1_S_AchA6I-TRD2-CR2_like"/>
    <property type="match status" value="1"/>
</dbReference>
<organism evidence="5 6">
    <name type="scientific">Lutimonas vermicola</name>
    <dbReference type="NCBI Taxonomy" id="414288"/>
    <lineage>
        <taxon>Bacteria</taxon>
        <taxon>Pseudomonadati</taxon>
        <taxon>Bacteroidota</taxon>
        <taxon>Flavobacteriia</taxon>
        <taxon>Flavobacteriales</taxon>
        <taxon>Flavobacteriaceae</taxon>
        <taxon>Lutimonas</taxon>
    </lineage>
</organism>
<dbReference type="InterPro" id="IPR000055">
    <property type="entry name" value="Restrct_endonuc_typeI_TRD"/>
</dbReference>
<protein>
    <submittedName>
        <fullName evidence="5">Restriction endonuclease subunit S</fullName>
        <ecNumber evidence="5">3.1.21.-</ecNumber>
    </submittedName>
</protein>
<keyword evidence="3" id="KW-0238">DNA-binding</keyword>
<dbReference type="EC" id="3.1.21.-" evidence="5"/>
<keyword evidence="2" id="KW-0680">Restriction system</keyword>
<keyword evidence="5" id="KW-0255">Endonuclease</keyword>
<comment type="similarity">
    <text evidence="1">Belongs to the type-I restriction system S methylase family.</text>
</comment>
<dbReference type="RefSeq" id="WP_342160869.1">
    <property type="nucleotide sequence ID" value="NZ_JBCDNA010000003.1"/>
</dbReference>
<evidence type="ECO:0000256" key="1">
    <source>
        <dbReference type="ARBA" id="ARBA00010923"/>
    </source>
</evidence>
<evidence type="ECO:0000313" key="6">
    <source>
        <dbReference type="Proteomes" id="UP001474120"/>
    </source>
</evidence>
<dbReference type="EMBL" id="JBCDNA010000003">
    <property type="protein sequence ID" value="MEL4456702.1"/>
    <property type="molecule type" value="Genomic_DNA"/>
</dbReference>
<dbReference type="InterPro" id="IPR052021">
    <property type="entry name" value="Type-I_RS_S_subunit"/>
</dbReference>
<feature type="domain" description="Type I restriction modification DNA specificity" evidence="4">
    <location>
        <begin position="215"/>
        <end position="357"/>
    </location>
</feature>
<evidence type="ECO:0000256" key="3">
    <source>
        <dbReference type="ARBA" id="ARBA00023125"/>
    </source>
</evidence>
<keyword evidence="5" id="KW-0378">Hydrolase</keyword>
<evidence type="ECO:0000256" key="2">
    <source>
        <dbReference type="ARBA" id="ARBA00022747"/>
    </source>
</evidence>
<evidence type="ECO:0000313" key="5">
    <source>
        <dbReference type="EMBL" id="MEL4456702.1"/>
    </source>
</evidence>
<dbReference type="GO" id="GO:0004519">
    <property type="term" value="F:endonuclease activity"/>
    <property type="evidence" value="ECO:0007669"/>
    <property type="project" value="UniProtKB-KW"/>
</dbReference>
<proteinExistence type="inferred from homology"/>
<accession>A0ABU9L4Y5</accession>
<keyword evidence="5" id="KW-0540">Nuclease</keyword>
<name>A0ABU9L4Y5_9FLAO</name>
<dbReference type="PANTHER" id="PTHR30408:SF13">
    <property type="entry name" value="TYPE I RESTRICTION ENZYME HINDI SPECIFICITY SUBUNIT"/>
    <property type="match status" value="1"/>
</dbReference>
<dbReference type="InterPro" id="IPR044946">
    <property type="entry name" value="Restrct_endonuc_typeI_TRD_sf"/>
</dbReference>
<dbReference type="GO" id="GO:0016787">
    <property type="term" value="F:hydrolase activity"/>
    <property type="evidence" value="ECO:0007669"/>
    <property type="project" value="UniProtKB-KW"/>
</dbReference>
<keyword evidence="6" id="KW-1185">Reference proteome</keyword>
<gene>
    <name evidence="5" type="ORF">AABB81_12410</name>
</gene>
<evidence type="ECO:0000259" key="4">
    <source>
        <dbReference type="Pfam" id="PF01420"/>
    </source>
</evidence>
<dbReference type="PANTHER" id="PTHR30408">
    <property type="entry name" value="TYPE-1 RESTRICTION ENZYME ECOKI SPECIFICITY PROTEIN"/>
    <property type="match status" value="1"/>
</dbReference>
<dbReference type="Gene3D" id="3.90.220.20">
    <property type="entry name" value="DNA methylase specificity domains"/>
    <property type="match status" value="2"/>
</dbReference>
<dbReference type="Pfam" id="PF01420">
    <property type="entry name" value="Methylase_S"/>
    <property type="match status" value="1"/>
</dbReference>
<comment type="caution">
    <text evidence="5">The sequence shown here is derived from an EMBL/GenBank/DDBJ whole genome shotgun (WGS) entry which is preliminary data.</text>
</comment>
<sequence length="412" mass="46988">MKSSYKRLGDFIHKIDVRNKNSQNIKLLGLSMTKKFRPHASNIIGTDLSRYKIVDHWQFACDFMSTIRVRKLPVVLQKNDEQIIVSPAYTAFEVIDSNELHPEYLMMWFRREEFDRYAYFCCDSAVRGGFNWDELCDVKLPVPSIDKQREIVKEYNTIVNRIKLIEEINQKLEETAQALYKHWFVDFEFPNENGQPYKSSGGKMVYNNELDKNIPEVWEVKAYTEVVELKGGGTPRTTEPTFWGGNIPFFTPKDIDDSYYCLITEKYITGAGLDNCSSKLYPKNTVFVTARGTVGAISLAGSPMAMNQSCYAILGNDIIGAYYIHQLTLETIKSLKKEAVGAVFKALVTKDFEGKKVLDPGKVLSKAYDSKITPIYDTLLNNSKQINALKKLTDLVLQKISKVESIQTTETT</sequence>
<dbReference type="SUPFAM" id="SSF116734">
    <property type="entry name" value="DNA methylase specificity domain"/>
    <property type="match status" value="2"/>
</dbReference>
<dbReference type="Proteomes" id="UP001474120">
    <property type="component" value="Unassembled WGS sequence"/>
</dbReference>